<proteinExistence type="predicted"/>
<feature type="coiled-coil region" evidence="1">
    <location>
        <begin position="34"/>
        <end position="65"/>
    </location>
</feature>
<name>A0A9W6ZG78_9STRA</name>
<dbReference type="OrthoDB" id="189724at2759"/>
<gene>
    <name evidence="2" type="ORF">TrRE_jg5098</name>
</gene>
<evidence type="ECO:0000313" key="3">
    <source>
        <dbReference type="Proteomes" id="UP001165082"/>
    </source>
</evidence>
<accession>A0A9W6ZG78</accession>
<dbReference type="AlphaFoldDB" id="A0A9W6ZG78"/>
<keyword evidence="1" id="KW-0175">Coiled coil</keyword>
<sequence>MIANLRATHFDFAPSDGGWGDPASRGCTTAEASNRKLVKDMKEDKRDLRTEKENNRRMKLRLQRNTFNIGTEQEYMY</sequence>
<organism evidence="2 3">
    <name type="scientific">Triparma retinervis</name>
    <dbReference type="NCBI Taxonomy" id="2557542"/>
    <lineage>
        <taxon>Eukaryota</taxon>
        <taxon>Sar</taxon>
        <taxon>Stramenopiles</taxon>
        <taxon>Ochrophyta</taxon>
        <taxon>Bolidophyceae</taxon>
        <taxon>Parmales</taxon>
        <taxon>Triparmaceae</taxon>
        <taxon>Triparma</taxon>
    </lineage>
</organism>
<protein>
    <submittedName>
        <fullName evidence="2">Uncharacterized protein</fullName>
    </submittedName>
</protein>
<comment type="caution">
    <text evidence="2">The sequence shown here is derived from an EMBL/GenBank/DDBJ whole genome shotgun (WGS) entry which is preliminary data.</text>
</comment>
<keyword evidence="3" id="KW-1185">Reference proteome</keyword>
<dbReference type="EMBL" id="BRXZ01001954">
    <property type="protein sequence ID" value="GMH50722.1"/>
    <property type="molecule type" value="Genomic_DNA"/>
</dbReference>
<reference evidence="2" key="1">
    <citation type="submission" date="2022-07" db="EMBL/GenBank/DDBJ databases">
        <title>Genome analysis of Parmales, a sister group of diatoms, reveals the evolutionary specialization of diatoms from phago-mixotrophs to photoautotrophs.</title>
        <authorList>
            <person name="Ban H."/>
            <person name="Sato S."/>
            <person name="Yoshikawa S."/>
            <person name="Kazumasa Y."/>
            <person name="Nakamura Y."/>
            <person name="Ichinomiya M."/>
            <person name="Saitoh K."/>
            <person name="Sato N."/>
            <person name="Blanc-Mathieu R."/>
            <person name="Endo H."/>
            <person name="Kuwata A."/>
            <person name="Ogata H."/>
        </authorList>
    </citation>
    <scope>NUCLEOTIDE SEQUENCE</scope>
</reference>
<evidence type="ECO:0000313" key="2">
    <source>
        <dbReference type="EMBL" id="GMH50722.1"/>
    </source>
</evidence>
<evidence type="ECO:0000256" key="1">
    <source>
        <dbReference type="SAM" id="Coils"/>
    </source>
</evidence>
<dbReference type="Proteomes" id="UP001165082">
    <property type="component" value="Unassembled WGS sequence"/>
</dbReference>